<gene>
    <name evidence="1" type="ORF">M153_3200004470</name>
</gene>
<organism evidence="1 2">
    <name type="scientific">Pseudoloma neurophilia</name>
    <dbReference type="NCBI Taxonomy" id="146866"/>
    <lineage>
        <taxon>Eukaryota</taxon>
        <taxon>Fungi</taxon>
        <taxon>Fungi incertae sedis</taxon>
        <taxon>Microsporidia</taxon>
        <taxon>Pseudoloma</taxon>
    </lineage>
</organism>
<evidence type="ECO:0000313" key="1">
    <source>
        <dbReference type="EMBL" id="KRH94243.1"/>
    </source>
</evidence>
<dbReference type="AlphaFoldDB" id="A0A0R0LY91"/>
<proteinExistence type="predicted"/>
<name>A0A0R0LY91_9MICR</name>
<comment type="caution">
    <text evidence="1">The sequence shown here is derived from an EMBL/GenBank/DDBJ whole genome shotgun (WGS) entry which is preliminary data.</text>
</comment>
<reference evidence="1 2" key="1">
    <citation type="submission" date="2015-07" db="EMBL/GenBank/DDBJ databases">
        <title>The genome of Pseudoloma neurophilia, a relevant intracellular parasite of the zebrafish.</title>
        <authorList>
            <person name="Ndikumana S."/>
            <person name="Pelin A."/>
            <person name="Sanders J."/>
            <person name="Corradi N."/>
        </authorList>
    </citation>
    <scope>NUCLEOTIDE SEQUENCE [LARGE SCALE GENOMIC DNA]</scope>
    <source>
        <strain evidence="1 2">MK1</strain>
    </source>
</reference>
<dbReference type="EMBL" id="LGUB01000108">
    <property type="protein sequence ID" value="KRH94243.1"/>
    <property type="molecule type" value="Genomic_DNA"/>
</dbReference>
<sequence>MNLYVEKFNVEQLSFAVFVKILETVYLKNTIPENIKSCLFIKFRVPQTNEFYLNEQLESESQIQFIGFHDLHINRLTSQNNIVRDYNIRDEEMIQNNDQDNQYDPDCEITVLEATVNGVREGHLPMVMQQENDEILTYQYSNSDEVNKYNREIAFQERKDTQTTKELSNCGFERTQKQLNEQYVVDNPTNDVTESFADVVSDLNQHVESDDRIVESEKQFRRIL</sequence>
<keyword evidence="2" id="KW-1185">Reference proteome</keyword>
<accession>A0A0R0LY91</accession>
<dbReference type="Proteomes" id="UP000051530">
    <property type="component" value="Unassembled WGS sequence"/>
</dbReference>
<dbReference type="VEuPathDB" id="MicrosporidiaDB:M153_3200004470"/>
<protein>
    <submittedName>
        <fullName evidence="1">Uncharacterized protein</fullName>
    </submittedName>
</protein>
<evidence type="ECO:0000313" key="2">
    <source>
        <dbReference type="Proteomes" id="UP000051530"/>
    </source>
</evidence>